<dbReference type="EMBL" id="GDJX01017545">
    <property type="protein sequence ID" value="JAT50391.1"/>
    <property type="molecule type" value="Transcribed_RNA"/>
</dbReference>
<reference evidence="3" key="1">
    <citation type="submission" date="2015-07" db="EMBL/GenBank/DDBJ databases">
        <title>Transcriptome Assembly of Anthurium amnicola.</title>
        <authorList>
            <person name="Suzuki J."/>
        </authorList>
    </citation>
    <scope>NUCLEOTIDE SEQUENCE</scope>
</reference>
<sequence>MEKLEHELLIHHFSHKHPLELTNGNPSMNAGSGTASCAGCNQKLLGWVYGCHTCDYYIDISCAQLPPQINHAAHPSHTLSLYTSPVYPEGSFDCDACGQKGTGFCFHCEDCELDLHVTCAAKPLLFMHGGHKHPLALTPASPYGERGFDCDVCGRPGSSQLWLYRCEGCQFDAHLWCVTSSAGTTCDPMARQQQYWLGHHRPQQGGLDQYVRRCNTSAPAGVAARTVNPGGTNRACHHGMGLPSLGIPLNPLQRAGRIGLGNGLAGSMVHEFMNGMAQQAGQDALQAILGGGDPSGVITGSASAVLGAVIGTMN</sequence>
<accession>A0A1D1Y6X4</accession>
<protein>
    <submittedName>
        <fullName evidence="3">Putative nucleoredoxin 1</fullName>
    </submittedName>
</protein>
<dbReference type="AlphaFoldDB" id="A0A1D1Y6X4"/>
<dbReference type="PANTHER" id="PTHR46288">
    <property type="entry name" value="PHORBOL-ESTER/DAG-TYPE DOMAIN-CONTAINING PROTEIN"/>
    <property type="match status" value="1"/>
</dbReference>
<feature type="domain" description="DC1" evidence="2">
    <location>
        <begin position="131"/>
        <end position="178"/>
    </location>
</feature>
<dbReference type="InterPro" id="IPR046349">
    <property type="entry name" value="C1-like_sf"/>
</dbReference>
<dbReference type="PANTHER" id="PTHR46288:SF80">
    <property type="entry name" value="CYSTEINE_HISTIDINE-RICH C1 DOMAIN FAMILY PROTEIN"/>
    <property type="match status" value="1"/>
</dbReference>
<dbReference type="SUPFAM" id="SSF57889">
    <property type="entry name" value="Cysteine-rich domain"/>
    <property type="match status" value="1"/>
</dbReference>
<evidence type="ECO:0000313" key="3">
    <source>
        <dbReference type="EMBL" id="JAT50391.1"/>
    </source>
</evidence>
<name>A0A1D1Y6X4_9ARAE</name>
<dbReference type="EMBL" id="GDJX01009030">
    <property type="protein sequence ID" value="JAT58906.1"/>
    <property type="molecule type" value="Transcribed_RNA"/>
</dbReference>
<evidence type="ECO:0000259" key="2">
    <source>
        <dbReference type="Pfam" id="PF03107"/>
    </source>
</evidence>
<organism evidence="3">
    <name type="scientific">Anthurium amnicola</name>
    <dbReference type="NCBI Taxonomy" id="1678845"/>
    <lineage>
        <taxon>Eukaryota</taxon>
        <taxon>Viridiplantae</taxon>
        <taxon>Streptophyta</taxon>
        <taxon>Embryophyta</taxon>
        <taxon>Tracheophyta</taxon>
        <taxon>Spermatophyta</taxon>
        <taxon>Magnoliopsida</taxon>
        <taxon>Liliopsida</taxon>
        <taxon>Araceae</taxon>
        <taxon>Pothoideae</taxon>
        <taxon>Potheae</taxon>
        <taxon>Anthurium</taxon>
    </lineage>
</organism>
<dbReference type="InterPro" id="IPR004146">
    <property type="entry name" value="DC1"/>
</dbReference>
<evidence type="ECO:0000256" key="1">
    <source>
        <dbReference type="ARBA" id="ARBA00022737"/>
    </source>
</evidence>
<gene>
    <name evidence="3" type="primary">At1g60420_4</name>
    <name evidence="4" type="synonym">At1g60420_0</name>
    <name evidence="3" type="ORF">g.13594</name>
    <name evidence="4" type="ORF">g.13596</name>
</gene>
<keyword evidence="1" id="KW-0677">Repeat</keyword>
<feature type="domain" description="DC1" evidence="2">
    <location>
        <begin position="74"/>
        <end position="120"/>
    </location>
</feature>
<feature type="domain" description="DC1" evidence="2">
    <location>
        <begin position="13"/>
        <end position="63"/>
    </location>
</feature>
<proteinExistence type="predicted"/>
<evidence type="ECO:0000313" key="4">
    <source>
        <dbReference type="EMBL" id="JAT58906.1"/>
    </source>
</evidence>
<dbReference type="Pfam" id="PF03107">
    <property type="entry name" value="C1_2"/>
    <property type="match status" value="3"/>
</dbReference>